<feature type="domain" description="ABC transporter" evidence="14">
    <location>
        <begin position="4"/>
        <end position="237"/>
    </location>
</feature>
<gene>
    <name evidence="15" type="ORF">ACFSBJ_03735</name>
</gene>
<comment type="catalytic activity">
    <reaction evidence="9">
        <text>L-arabinose(out) + ATP + H2O = L-arabinose(in) + ADP + phosphate + H(+)</text>
        <dbReference type="Rhea" id="RHEA:30007"/>
        <dbReference type="ChEBI" id="CHEBI:15377"/>
        <dbReference type="ChEBI" id="CHEBI:15378"/>
        <dbReference type="ChEBI" id="CHEBI:17535"/>
        <dbReference type="ChEBI" id="CHEBI:30616"/>
        <dbReference type="ChEBI" id="CHEBI:43474"/>
        <dbReference type="ChEBI" id="CHEBI:456216"/>
        <dbReference type="EC" id="7.5.2.13"/>
    </reaction>
    <physiologicalReaction direction="left-to-right" evidence="9">
        <dbReference type="Rhea" id="RHEA:30008"/>
    </physiologicalReaction>
</comment>
<dbReference type="PROSITE" id="PS50893">
    <property type="entry name" value="ABC_TRANSPORTER_2"/>
    <property type="match status" value="1"/>
</dbReference>
<evidence type="ECO:0000256" key="4">
    <source>
        <dbReference type="ARBA" id="ARBA00022741"/>
    </source>
</evidence>
<dbReference type="CDD" id="cd03301">
    <property type="entry name" value="ABC_MalK_N"/>
    <property type="match status" value="1"/>
</dbReference>
<dbReference type="RefSeq" id="WP_256406664.1">
    <property type="nucleotide sequence ID" value="NZ_CP187152.1"/>
</dbReference>
<evidence type="ECO:0000313" key="16">
    <source>
        <dbReference type="Proteomes" id="UP001597075"/>
    </source>
</evidence>
<evidence type="ECO:0000256" key="13">
    <source>
        <dbReference type="ARBA" id="ARBA00066315"/>
    </source>
</evidence>
<dbReference type="PANTHER" id="PTHR43875">
    <property type="entry name" value="MALTODEXTRIN IMPORT ATP-BINDING PROTEIN MSMX"/>
    <property type="match status" value="1"/>
</dbReference>
<evidence type="ECO:0000256" key="1">
    <source>
        <dbReference type="ARBA" id="ARBA00004202"/>
    </source>
</evidence>
<keyword evidence="2" id="KW-0813">Transport</keyword>
<dbReference type="InterPro" id="IPR003439">
    <property type="entry name" value="ABC_transporter-like_ATP-bd"/>
</dbReference>
<dbReference type="InterPro" id="IPR012340">
    <property type="entry name" value="NA-bd_OB-fold"/>
</dbReference>
<dbReference type="InterPro" id="IPR017871">
    <property type="entry name" value="ABC_transporter-like_CS"/>
</dbReference>
<comment type="subunit">
    <text evidence="12">The complex is composed of two ATP-binding proteins (XacJ and XacK), two transmembrane proteins (XacH and XacI) and a solute-binding protein (XacG).</text>
</comment>
<keyword evidence="6" id="KW-1278">Translocase</keyword>
<dbReference type="InterPro" id="IPR008995">
    <property type="entry name" value="Mo/tungstate-bd_C_term_dom"/>
</dbReference>
<dbReference type="EMBL" id="JBHUDL010000005">
    <property type="protein sequence ID" value="MFD1632849.1"/>
    <property type="molecule type" value="Genomic_DNA"/>
</dbReference>
<dbReference type="GO" id="GO:0005524">
    <property type="term" value="F:ATP binding"/>
    <property type="evidence" value="ECO:0007669"/>
    <property type="project" value="UniProtKB-KW"/>
</dbReference>
<evidence type="ECO:0000256" key="7">
    <source>
        <dbReference type="ARBA" id="ARBA00023136"/>
    </source>
</evidence>
<comment type="similarity">
    <text evidence="11">Belongs to the ABC transporter superfamily. Carbohydrate uptake transporter-1 (CUT1) (TC 3.A.1.1) family.</text>
</comment>
<dbReference type="Pfam" id="PF08402">
    <property type="entry name" value="TOBE_2"/>
    <property type="match status" value="1"/>
</dbReference>
<keyword evidence="7" id="KW-0472">Membrane</keyword>
<dbReference type="Gene3D" id="2.40.50.140">
    <property type="entry name" value="Nucleic acid-binding proteins"/>
    <property type="match status" value="1"/>
</dbReference>
<evidence type="ECO:0000256" key="6">
    <source>
        <dbReference type="ARBA" id="ARBA00022967"/>
    </source>
</evidence>
<evidence type="ECO:0000256" key="5">
    <source>
        <dbReference type="ARBA" id="ARBA00022840"/>
    </source>
</evidence>
<dbReference type="GO" id="GO:0005886">
    <property type="term" value="C:plasma membrane"/>
    <property type="evidence" value="ECO:0007669"/>
    <property type="project" value="UniProtKB-SubCell"/>
</dbReference>
<dbReference type="InterPro" id="IPR047641">
    <property type="entry name" value="ABC_transpr_MalK/UgpC-like"/>
</dbReference>
<dbReference type="InterPro" id="IPR027417">
    <property type="entry name" value="P-loop_NTPase"/>
</dbReference>
<keyword evidence="4" id="KW-0547">Nucleotide-binding</keyword>
<dbReference type="InterPro" id="IPR003593">
    <property type="entry name" value="AAA+_ATPase"/>
</dbReference>
<comment type="function">
    <text evidence="10">Part of the ABC transporter complex XacGHIJK involved in the uptake of xylose and arabinose. Responsible for energy coupling to the transport system.</text>
</comment>
<dbReference type="PROSITE" id="PS00211">
    <property type="entry name" value="ABC_TRANSPORTER_1"/>
    <property type="match status" value="1"/>
</dbReference>
<dbReference type="Gene3D" id="3.40.50.300">
    <property type="entry name" value="P-loop containing nucleotide triphosphate hydrolases"/>
    <property type="match status" value="1"/>
</dbReference>
<organism evidence="15 16">
    <name type="scientific">Haloplanus ruber</name>
    <dbReference type="NCBI Taxonomy" id="869892"/>
    <lineage>
        <taxon>Archaea</taxon>
        <taxon>Methanobacteriati</taxon>
        <taxon>Methanobacteriota</taxon>
        <taxon>Stenosarchaea group</taxon>
        <taxon>Halobacteria</taxon>
        <taxon>Halobacteriales</taxon>
        <taxon>Haloferacaceae</taxon>
        <taxon>Haloplanus</taxon>
    </lineage>
</organism>
<protein>
    <recommendedName>
        <fullName evidence="13">ABC-type D-xylose/L-arabinose transporter</fullName>
        <ecNumber evidence="13">7.5.2.13</ecNumber>
    </recommendedName>
</protein>
<comment type="caution">
    <text evidence="15">The sequence shown here is derived from an EMBL/GenBank/DDBJ whole genome shotgun (WGS) entry which is preliminary data.</text>
</comment>
<reference evidence="15 16" key="1">
    <citation type="journal article" date="2019" name="Int. J. Syst. Evol. Microbiol.">
        <title>The Global Catalogue of Microorganisms (GCM) 10K type strain sequencing project: providing services to taxonomists for standard genome sequencing and annotation.</title>
        <authorList>
            <consortium name="The Broad Institute Genomics Platform"/>
            <consortium name="The Broad Institute Genome Sequencing Center for Infectious Disease"/>
            <person name="Wu L."/>
            <person name="Ma J."/>
        </authorList>
    </citation>
    <scope>NUCLEOTIDE SEQUENCE [LARGE SCALE GENOMIC DNA]</scope>
    <source>
        <strain evidence="15 16">CGMCC 1.10594</strain>
    </source>
</reference>
<evidence type="ECO:0000259" key="14">
    <source>
        <dbReference type="PROSITE" id="PS50893"/>
    </source>
</evidence>
<evidence type="ECO:0000256" key="11">
    <source>
        <dbReference type="ARBA" id="ARBA00061029"/>
    </source>
</evidence>
<dbReference type="AlphaFoldDB" id="A0ABD6CXR1"/>
<dbReference type="GO" id="GO:0022857">
    <property type="term" value="F:transmembrane transporter activity"/>
    <property type="evidence" value="ECO:0007669"/>
    <property type="project" value="UniProtKB-ARBA"/>
</dbReference>
<evidence type="ECO:0000313" key="15">
    <source>
        <dbReference type="EMBL" id="MFD1632849.1"/>
    </source>
</evidence>
<keyword evidence="5 15" id="KW-0067">ATP-binding</keyword>
<accession>A0ABD6CXR1</accession>
<dbReference type="SUPFAM" id="SSF52540">
    <property type="entry name" value="P-loop containing nucleoside triphosphate hydrolases"/>
    <property type="match status" value="1"/>
</dbReference>
<dbReference type="NCBIfam" id="NF008653">
    <property type="entry name" value="PRK11650.1"/>
    <property type="match status" value="1"/>
</dbReference>
<keyword evidence="16" id="KW-1185">Reference proteome</keyword>
<name>A0ABD6CXR1_9EURY</name>
<evidence type="ECO:0000256" key="2">
    <source>
        <dbReference type="ARBA" id="ARBA00022448"/>
    </source>
</evidence>
<dbReference type="InterPro" id="IPR015855">
    <property type="entry name" value="ABC_transpr_MalK-like"/>
</dbReference>
<evidence type="ECO:0000256" key="8">
    <source>
        <dbReference type="ARBA" id="ARBA00050355"/>
    </source>
</evidence>
<dbReference type="FunFam" id="3.40.50.300:FF:000042">
    <property type="entry name" value="Maltose/maltodextrin ABC transporter, ATP-binding protein"/>
    <property type="match status" value="1"/>
</dbReference>
<dbReference type="SUPFAM" id="SSF50331">
    <property type="entry name" value="MOP-like"/>
    <property type="match status" value="1"/>
</dbReference>
<evidence type="ECO:0000256" key="10">
    <source>
        <dbReference type="ARBA" id="ARBA00053454"/>
    </source>
</evidence>
<evidence type="ECO:0000256" key="3">
    <source>
        <dbReference type="ARBA" id="ARBA00022475"/>
    </source>
</evidence>
<evidence type="ECO:0000256" key="9">
    <source>
        <dbReference type="ARBA" id="ARBA00051890"/>
    </source>
</evidence>
<dbReference type="Pfam" id="PF00005">
    <property type="entry name" value="ABC_tran"/>
    <property type="match status" value="1"/>
</dbReference>
<dbReference type="Gene3D" id="2.40.50.100">
    <property type="match status" value="1"/>
</dbReference>
<evidence type="ECO:0000256" key="12">
    <source>
        <dbReference type="ARBA" id="ARBA00065962"/>
    </source>
</evidence>
<dbReference type="PANTHER" id="PTHR43875:SF15">
    <property type="entry name" value="TREHALOSE IMPORT ATP-BINDING PROTEIN SUGC"/>
    <property type="match status" value="1"/>
</dbReference>
<dbReference type="GO" id="GO:1902495">
    <property type="term" value="C:transmembrane transporter complex"/>
    <property type="evidence" value="ECO:0007669"/>
    <property type="project" value="UniProtKB-ARBA"/>
</dbReference>
<proteinExistence type="inferred from homology"/>
<comment type="subcellular location">
    <subcellularLocation>
        <location evidence="1">Cell membrane</location>
        <topology evidence="1">Peripheral membrane protein</topology>
    </subcellularLocation>
</comment>
<keyword evidence="3" id="KW-1003">Cell membrane</keyword>
<dbReference type="Proteomes" id="UP001597075">
    <property type="component" value="Unassembled WGS sequence"/>
</dbReference>
<comment type="catalytic activity">
    <reaction evidence="8">
        <text>D-xylose(out) + ATP + H2O = D-xylose(in) + ADP + phosphate + H(+)</text>
        <dbReference type="Rhea" id="RHEA:29899"/>
        <dbReference type="ChEBI" id="CHEBI:15377"/>
        <dbReference type="ChEBI" id="CHEBI:15378"/>
        <dbReference type="ChEBI" id="CHEBI:30616"/>
        <dbReference type="ChEBI" id="CHEBI:43474"/>
        <dbReference type="ChEBI" id="CHEBI:53455"/>
        <dbReference type="ChEBI" id="CHEBI:456216"/>
        <dbReference type="EC" id="7.5.2.13"/>
    </reaction>
    <physiologicalReaction direction="left-to-right" evidence="8">
        <dbReference type="Rhea" id="RHEA:29900"/>
    </physiologicalReaction>
</comment>
<dbReference type="InterPro" id="IPR013611">
    <property type="entry name" value="Transp-assoc_OB_typ2"/>
</dbReference>
<sequence>MAQIALNHVSKAFNNGSIVAVNDLSLEIEDEEFLVLVGPSGCGKSTTLRMIAGLEDPTGGDISIGTTRVNNLEPRERDIAMVFQNYALYPHMNVRENIGFGLRLSTDLSDADIEERVEDVASLLEIGELLDKKPKSLSGGQQQRVALGRAIVRDPEAFLFDEPLSNLDAKLRKQMRTEISRIQEQLGVTSIYVTHDQEEAMTMGDRIAVMNDGTLQQIGEPNEVYNHPANQFVAGFIGSPSMNTVEAEAVRRDGQTVLESVTSDAFTYDLDATGDTNADLPIEVGDRVTVGVRPEDVVLRAEAAAFEGQHHTTTVDVVEPLGSDNLLYFDVGSRTWTARVSPGFEPESGTSVHFSFPRKALYIFDEEGTTVESRNLADPAEARQVTHGDGGDGVVNT</sequence>
<dbReference type="EC" id="7.5.2.13" evidence="13"/>
<dbReference type="SMART" id="SM00382">
    <property type="entry name" value="AAA"/>
    <property type="match status" value="1"/>
</dbReference>